<dbReference type="Proteomes" id="UP000799302">
    <property type="component" value="Unassembled WGS sequence"/>
</dbReference>
<proteinExistence type="predicted"/>
<gene>
    <name evidence="1" type="ORF">BT63DRAFT_411689</name>
</gene>
<accession>A0A6A6UMW8</accession>
<sequence length="242" mass="25120">MASSPNSTSPFLSNSTLPPFTDESLMPGASRGRLLRIFCQLLILPLLLGTCTADGIAVDWHYYPSASQPCLESAVQVANCDESVVQSLNACICANGGNFLANAYKCIYSNDPGDIQTVYNTMILALAGSNLVTTSALTLTIQAVTTIMLSGSAQTTILASSALPPEVTTLTLHLVNSAGTSLSTATFTLASLVNTASASNPTTSSSATSASKRQIRVLQLLPLPAAVTEITVSQLELSSELV</sequence>
<reference evidence="1" key="1">
    <citation type="journal article" date="2020" name="Stud. Mycol.">
        <title>101 Dothideomycetes genomes: a test case for predicting lifestyles and emergence of pathogens.</title>
        <authorList>
            <person name="Haridas S."/>
            <person name="Albert R."/>
            <person name="Binder M."/>
            <person name="Bloem J."/>
            <person name="Labutti K."/>
            <person name="Salamov A."/>
            <person name="Andreopoulos B."/>
            <person name="Baker S."/>
            <person name="Barry K."/>
            <person name="Bills G."/>
            <person name="Bluhm B."/>
            <person name="Cannon C."/>
            <person name="Castanera R."/>
            <person name="Culley D."/>
            <person name="Daum C."/>
            <person name="Ezra D."/>
            <person name="Gonzalez J."/>
            <person name="Henrissat B."/>
            <person name="Kuo A."/>
            <person name="Liang C."/>
            <person name="Lipzen A."/>
            <person name="Lutzoni F."/>
            <person name="Magnuson J."/>
            <person name="Mondo S."/>
            <person name="Nolan M."/>
            <person name="Ohm R."/>
            <person name="Pangilinan J."/>
            <person name="Park H.-J."/>
            <person name="Ramirez L."/>
            <person name="Alfaro M."/>
            <person name="Sun H."/>
            <person name="Tritt A."/>
            <person name="Yoshinaga Y."/>
            <person name="Zwiers L.-H."/>
            <person name="Turgeon B."/>
            <person name="Goodwin S."/>
            <person name="Spatafora J."/>
            <person name="Crous P."/>
            <person name="Grigoriev I."/>
        </authorList>
    </citation>
    <scope>NUCLEOTIDE SEQUENCE</scope>
    <source>
        <strain evidence="1">CBS 115976</strain>
    </source>
</reference>
<keyword evidence="2" id="KW-1185">Reference proteome</keyword>
<evidence type="ECO:0000313" key="1">
    <source>
        <dbReference type="EMBL" id="KAF2672418.1"/>
    </source>
</evidence>
<dbReference type="AlphaFoldDB" id="A0A6A6UMW8"/>
<dbReference type="EMBL" id="MU004232">
    <property type="protein sequence ID" value="KAF2672418.1"/>
    <property type="molecule type" value="Genomic_DNA"/>
</dbReference>
<organism evidence="1 2">
    <name type="scientific">Microthyrium microscopicum</name>
    <dbReference type="NCBI Taxonomy" id="703497"/>
    <lineage>
        <taxon>Eukaryota</taxon>
        <taxon>Fungi</taxon>
        <taxon>Dikarya</taxon>
        <taxon>Ascomycota</taxon>
        <taxon>Pezizomycotina</taxon>
        <taxon>Dothideomycetes</taxon>
        <taxon>Dothideomycetes incertae sedis</taxon>
        <taxon>Microthyriales</taxon>
        <taxon>Microthyriaceae</taxon>
        <taxon>Microthyrium</taxon>
    </lineage>
</organism>
<evidence type="ECO:0000313" key="2">
    <source>
        <dbReference type="Proteomes" id="UP000799302"/>
    </source>
</evidence>
<protein>
    <submittedName>
        <fullName evidence="1">Uncharacterized protein</fullName>
    </submittedName>
</protein>
<dbReference type="OrthoDB" id="5311469at2759"/>
<name>A0A6A6UMW8_9PEZI</name>